<accession>A0A932LZB8</accession>
<dbReference type="CDD" id="cd01516">
    <property type="entry name" value="FBPase_glpX"/>
    <property type="match status" value="1"/>
</dbReference>
<organism evidence="8 9">
    <name type="scientific">Tectimicrobiota bacterium</name>
    <dbReference type="NCBI Taxonomy" id="2528274"/>
    <lineage>
        <taxon>Bacteria</taxon>
        <taxon>Pseudomonadati</taxon>
        <taxon>Nitrospinota/Tectimicrobiota group</taxon>
        <taxon>Candidatus Tectimicrobiota</taxon>
    </lineage>
</organism>
<evidence type="ECO:0000256" key="4">
    <source>
        <dbReference type="ARBA" id="ARBA00022801"/>
    </source>
</evidence>
<evidence type="ECO:0000313" key="9">
    <source>
        <dbReference type="Proteomes" id="UP000741360"/>
    </source>
</evidence>
<keyword evidence="3" id="KW-0479">Metal-binding</keyword>
<keyword evidence="4 8" id="KW-0378">Hydrolase</keyword>
<reference evidence="8" key="1">
    <citation type="submission" date="2020-07" db="EMBL/GenBank/DDBJ databases">
        <title>Huge and variable diversity of episymbiotic CPR bacteria and DPANN archaea in groundwater ecosystems.</title>
        <authorList>
            <person name="He C.Y."/>
            <person name="Keren R."/>
            <person name="Whittaker M."/>
            <person name="Farag I.F."/>
            <person name="Doudna J."/>
            <person name="Cate J.H.D."/>
            <person name="Banfield J.F."/>
        </authorList>
    </citation>
    <scope>NUCLEOTIDE SEQUENCE</scope>
    <source>
        <strain evidence="8">NC_groundwater_717_Ag_S-0.2um_59_8</strain>
    </source>
</reference>
<keyword evidence="6 7" id="KW-0119">Carbohydrate metabolism</keyword>
<evidence type="ECO:0000256" key="7">
    <source>
        <dbReference type="PIRNR" id="PIRNR004532"/>
    </source>
</evidence>
<dbReference type="Gene3D" id="3.30.540.10">
    <property type="entry name" value="Fructose-1,6-Bisphosphatase, subunit A, domain 1"/>
    <property type="match status" value="1"/>
</dbReference>
<dbReference type="PIRSF" id="PIRSF004532">
    <property type="entry name" value="GlpX"/>
    <property type="match status" value="1"/>
</dbReference>
<dbReference type="GO" id="GO:0046872">
    <property type="term" value="F:metal ion binding"/>
    <property type="evidence" value="ECO:0007669"/>
    <property type="project" value="UniProtKB-KW"/>
</dbReference>
<comment type="catalytic activity">
    <reaction evidence="1">
        <text>beta-D-fructose 1,6-bisphosphate + H2O = beta-D-fructose 6-phosphate + phosphate</text>
        <dbReference type="Rhea" id="RHEA:11064"/>
        <dbReference type="ChEBI" id="CHEBI:15377"/>
        <dbReference type="ChEBI" id="CHEBI:32966"/>
        <dbReference type="ChEBI" id="CHEBI:43474"/>
        <dbReference type="ChEBI" id="CHEBI:57634"/>
        <dbReference type="EC" id="3.1.3.11"/>
    </reaction>
</comment>
<gene>
    <name evidence="8" type="primary">glpX</name>
    <name evidence="8" type="ORF">HYY65_01490</name>
</gene>
<dbReference type="NCBIfam" id="TIGR00330">
    <property type="entry name" value="glpX"/>
    <property type="match status" value="1"/>
</dbReference>
<dbReference type="Gene3D" id="3.40.190.90">
    <property type="match status" value="1"/>
</dbReference>
<sequence length="310" mass="32997">MDRNLAMEFVRVTEAAALAAARFMGRGDERLAEQAAALEGRVVIGMGEATETSTLYSGETVGTPNPDQVDLALDPLDGTNICATGGPNSISVIAIAPPGGLVPLPMMLMEKIVVGPKARGTIDLNLTPAENLDNIASALQCQREDLIVAILDRPRHRALIEAVRKSGARVKLIGDGEVSTSLAACHREGGIDVVMGIGDASKSVITAAGLKCMGGDFQGRLLPQSQEEKEKLKELDPERILTLSDLVPTEFVMFAATGVTDGDLLKGVRFVRGGATTNSIVMRSKSGTIRFLSTEHHFDREPDYNSRSPF</sequence>
<dbReference type="SUPFAM" id="SSF56655">
    <property type="entry name" value="Carbohydrate phosphatase"/>
    <property type="match status" value="1"/>
</dbReference>
<dbReference type="PANTHER" id="PTHR30447">
    <property type="entry name" value="FRUCTOSE-1,6-BISPHOSPHATASE CLASS 2"/>
    <property type="match status" value="1"/>
</dbReference>
<evidence type="ECO:0000256" key="2">
    <source>
        <dbReference type="ARBA" id="ARBA00008989"/>
    </source>
</evidence>
<evidence type="ECO:0000256" key="6">
    <source>
        <dbReference type="ARBA" id="ARBA00023277"/>
    </source>
</evidence>
<dbReference type="Pfam" id="PF03320">
    <property type="entry name" value="FBPase_glpX"/>
    <property type="match status" value="1"/>
</dbReference>
<dbReference type="GO" id="GO:0006071">
    <property type="term" value="P:glycerol metabolic process"/>
    <property type="evidence" value="ECO:0007669"/>
    <property type="project" value="InterPro"/>
</dbReference>
<name>A0A932LZB8_UNCTE</name>
<dbReference type="GO" id="GO:0005829">
    <property type="term" value="C:cytosol"/>
    <property type="evidence" value="ECO:0007669"/>
    <property type="project" value="TreeGrafter"/>
</dbReference>
<evidence type="ECO:0000313" key="8">
    <source>
        <dbReference type="EMBL" id="MBI3013749.1"/>
    </source>
</evidence>
<evidence type="ECO:0000256" key="1">
    <source>
        <dbReference type="ARBA" id="ARBA00001273"/>
    </source>
</evidence>
<dbReference type="InterPro" id="IPR004464">
    <property type="entry name" value="FBPase_class-2/SBPase"/>
</dbReference>
<dbReference type="GO" id="GO:0030388">
    <property type="term" value="P:fructose 1,6-bisphosphate metabolic process"/>
    <property type="evidence" value="ECO:0007669"/>
    <property type="project" value="TreeGrafter"/>
</dbReference>
<dbReference type="GO" id="GO:0006094">
    <property type="term" value="P:gluconeogenesis"/>
    <property type="evidence" value="ECO:0007669"/>
    <property type="project" value="InterPro"/>
</dbReference>
<dbReference type="Proteomes" id="UP000741360">
    <property type="component" value="Unassembled WGS sequence"/>
</dbReference>
<proteinExistence type="inferred from homology"/>
<dbReference type="GO" id="GO:0042132">
    <property type="term" value="F:fructose 1,6-bisphosphate 1-phosphatase activity"/>
    <property type="evidence" value="ECO:0007669"/>
    <property type="project" value="UniProtKB-EC"/>
</dbReference>
<keyword evidence="5" id="KW-0464">Manganese</keyword>
<evidence type="ECO:0000256" key="3">
    <source>
        <dbReference type="ARBA" id="ARBA00022723"/>
    </source>
</evidence>
<dbReference type="AlphaFoldDB" id="A0A932LZB8"/>
<evidence type="ECO:0000256" key="5">
    <source>
        <dbReference type="ARBA" id="ARBA00023211"/>
    </source>
</evidence>
<comment type="similarity">
    <text evidence="2 7">Belongs to the FBPase class 2 family.</text>
</comment>
<dbReference type="EMBL" id="JACPSX010000027">
    <property type="protein sequence ID" value="MBI3013749.1"/>
    <property type="molecule type" value="Genomic_DNA"/>
</dbReference>
<protein>
    <recommendedName>
        <fullName evidence="7">Fructose-1,6-bisphosphatase</fullName>
    </recommendedName>
</protein>
<dbReference type="PANTHER" id="PTHR30447:SF0">
    <property type="entry name" value="FRUCTOSE-1,6-BISPHOSPHATASE 1 CLASS 2-RELATED"/>
    <property type="match status" value="1"/>
</dbReference>
<comment type="caution">
    <text evidence="8">The sequence shown here is derived from an EMBL/GenBank/DDBJ whole genome shotgun (WGS) entry which is preliminary data.</text>
</comment>